<dbReference type="EMBL" id="CP072384">
    <property type="protein sequence ID" value="QUC08806.1"/>
    <property type="molecule type" value="Genomic_DNA"/>
</dbReference>
<organism evidence="2 3">
    <name type="scientific">Arachnia rubra</name>
    <dbReference type="NCBI Taxonomy" id="1547448"/>
    <lineage>
        <taxon>Bacteria</taxon>
        <taxon>Bacillati</taxon>
        <taxon>Actinomycetota</taxon>
        <taxon>Actinomycetes</taxon>
        <taxon>Propionibacteriales</taxon>
        <taxon>Propionibacteriaceae</taxon>
        <taxon>Arachnia</taxon>
    </lineage>
</organism>
<protein>
    <submittedName>
        <fullName evidence="2">DNA-binding protein</fullName>
    </submittedName>
</protein>
<dbReference type="InterPro" id="IPR010982">
    <property type="entry name" value="Lambda_DNA-bd_dom_sf"/>
</dbReference>
<dbReference type="RefSeq" id="WP_212325361.1">
    <property type="nucleotide sequence ID" value="NZ_AP024463.1"/>
</dbReference>
<keyword evidence="3" id="KW-1185">Reference proteome</keyword>
<evidence type="ECO:0000313" key="3">
    <source>
        <dbReference type="Proteomes" id="UP000678513"/>
    </source>
</evidence>
<feature type="region of interest" description="Disordered" evidence="1">
    <location>
        <begin position="91"/>
        <end position="113"/>
    </location>
</feature>
<proteinExistence type="predicted"/>
<feature type="compositionally biased region" description="Polar residues" evidence="1">
    <location>
        <begin position="93"/>
        <end position="104"/>
    </location>
</feature>
<accession>A0ABX7Y6X3</accession>
<name>A0ABX7Y6X3_9ACTN</name>
<evidence type="ECO:0000313" key="2">
    <source>
        <dbReference type="EMBL" id="QUC08806.1"/>
    </source>
</evidence>
<dbReference type="Gene3D" id="1.10.260.40">
    <property type="entry name" value="lambda repressor-like DNA-binding domains"/>
    <property type="match status" value="1"/>
</dbReference>
<gene>
    <name evidence="2" type="ORF">J5A65_03465</name>
</gene>
<sequence>MATEENLARQRQIYGEPLADIAGRIRRDLSLTQAGLAEVLGLSAPMMSQLLSGQRAKIGNPAVLGRLQALIDLARQASRLTATQRAERLTAIKETTPTISTSMHPASRELRNAAPKEELLRLAGLTTAPELSRLLRIAAGDG</sequence>
<reference evidence="2 3" key="1">
    <citation type="submission" date="2021-03" db="EMBL/GenBank/DDBJ databases">
        <title>Human Oral Microbial Genomes.</title>
        <authorList>
            <person name="Johnston C.D."/>
            <person name="Chen T."/>
            <person name="Dewhirst F.E."/>
        </authorList>
    </citation>
    <scope>NUCLEOTIDE SEQUENCE [LARGE SCALE GENOMIC DNA]</scope>
    <source>
        <strain evidence="2 3">DSMZ 100122</strain>
    </source>
</reference>
<keyword evidence="2" id="KW-0238">DNA-binding</keyword>
<evidence type="ECO:0000256" key="1">
    <source>
        <dbReference type="SAM" id="MobiDB-lite"/>
    </source>
</evidence>
<dbReference type="SUPFAM" id="SSF47413">
    <property type="entry name" value="lambda repressor-like DNA-binding domains"/>
    <property type="match status" value="1"/>
</dbReference>
<dbReference type="GO" id="GO:0003677">
    <property type="term" value="F:DNA binding"/>
    <property type="evidence" value="ECO:0007669"/>
    <property type="project" value="UniProtKB-KW"/>
</dbReference>
<dbReference type="Proteomes" id="UP000678513">
    <property type="component" value="Chromosome"/>
</dbReference>